<dbReference type="PRINTS" id="PR01021">
    <property type="entry name" value="OMPADOMAIN"/>
</dbReference>
<evidence type="ECO:0000256" key="1">
    <source>
        <dbReference type="ARBA" id="ARBA00004442"/>
    </source>
</evidence>
<dbReference type="Pfam" id="PF00691">
    <property type="entry name" value="OmpA"/>
    <property type="match status" value="1"/>
</dbReference>
<evidence type="ECO:0000313" key="8">
    <source>
        <dbReference type="Proteomes" id="UP001056619"/>
    </source>
</evidence>
<evidence type="ECO:0000256" key="5">
    <source>
        <dbReference type="SAM" id="MobiDB-lite"/>
    </source>
</evidence>
<keyword evidence="8" id="KW-1185">Reference proteome</keyword>
<dbReference type="Proteomes" id="UP001056619">
    <property type="component" value="Chromosome"/>
</dbReference>
<feature type="region of interest" description="Disordered" evidence="5">
    <location>
        <begin position="208"/>
        <end position="230"/>
    </location>
</feature>
<evidence type="ECO:0000259" key="6">
    <source>
        <dbReference type="PROSITE" id="PS51123"/>
    </source>
</evidence>
<organism evidence="7 8">
    <name type="scientific">Qipengyuania citrea</name>
    <dbReference type="NCBI Taxonomy" id="225971"/>
    <lineage>
        <taxon>Bacteria</taxon>
        <taxon>Pseudomonadati</taxon>
        <taxon>Pseudomonadota</taxon>
        <taxon>Alphaproteobacteria</taxon>
        <taxon>Sphingomonadales</taxon>
        <taxon>Erythrobacteraceae</taxon>
        <taxon>Qipengyuania</taxon>
    </lineage>
</organism>
<evidence type="ECO:0000256" key="3">
    <source>
        <dbReference type="ARBA" id="ARBA00023237"/>
    </source>
</evidence>
<evidence type="ECO:0000256" key="4">
    <source>
        <dbReference type="PROSITE-ProRule" id="PRU00473"/>
    </source>
</evidence>
<keyword evidence="3" id="KW-0998">Cell outer membrane</keyword>
<dbReference type="PROSITE" id="PS51123">
    <property type="entry name" value="OMPA_2"/>
    <property type="match status" value="1"/>
</dbReference>
<feature type="domain" description="OmpA-like" evidence="6">
    <location>
        <begin position="124"/>
        <end position="239"/>
    </location>
</feature>
<dbReference type="InterPro" id="IPR006664">
    <property type="entry name" value="OMP_bac"/>
</dbReference>
<accession>A0ABY4U2S8</accession>
<comment type="subcellular location">
    <subcellularLocation>
        <location evidence="1">Cell outer membrane</location>
    </subcellularLocation>
</comment>
<dbReference type="Gene3D" id="3.30.1330.60">
    <property type="entry name" value="OmpA-like domain"/>
    <property type="match status" value="1"/>
</dbReference>
<dbReference type="InterPro" id="IPR006665">
    <property type="entry name" value="OmpA-like"/>
</dbReference>
<dbReference type="RefSeq" id="WP_301641479.1">
    <property type="nucleotide sequence ID" value="NZ_CP098494.1"/>
</dbReference>
<reference evidence="7 8" key="1">
    <citation type="submission" date="2022-06" db="EMBL/GenBank/DDBJ databases">
        <authorList>
            <person name="Liu G."/>
        </authorList>
    </citation>
    <scope>NUCLEOTIDE SEQUENCE [LARGE SCALE GENOMIC DNA]</scope>
    <source>
        <strain evidence="7 8">E4</strain>
    </source>
</reference>
<dbReference type="EMBL" id="CP098494">
    <property type="protein sequence ID" value="USA60400.1"/>
    <property type="molecule type" value="Genomic_DNA"/>
</dbReference>
<gene>
    <name evidence="7" type="ORF">NCF85_09795</name>
</gene>
<dbReference type="PANTHER" id="PTHR30329">
    <property type="entry name" value="STATOR ELEMENT OF FLAGELLAR MOTOR COMPLEX"/>
    <property type="match status" value="1"/>
</dbReference>
<name>A0ABY4U2S8_9SPHN</name>
<dbReference type="CDD" id="cd07185">
    <property type="entry name" value="OmpA_C-like"/>
    <property type="match status" value="1"/>
</dbReference>
<protein>
    <submittedName>
        <fullName evidence="7">OmpA family protein</fullName>
    </submittedName>
</protein>
<proteinExistence type="predicted"/>
<dbReference type="InterPro" id="IPR036737">
    <property type="entry name" value="OmpA-like_sf"/>
</dbReference>
<sequence length="252" mass="26602">MAKSHAMPIRPSLVILAGAVLTGASAYLLAEPMAPGFIEGLETRSAAAIEQAGGGEVTARFATESGLPTRHPILSGGETLKDSTRADVAQAVYAVPGVGGVRWSDGSSRAESREQVYQPLHCQEDVEGLLRSRSIRFEEASTALLPASQVLIDEVAEALRPCLGSLIAVTGHTDQQGSDEVNLALSVERAEVVREALVRRGIPRDGLRATGVGSRQPVEGLTPSDPANRRIEFSVIRTEPVRPTPVDTPGAR</sequence>
<evidence type="ECO:0000256" key="2">
    <source>
        <dbReference type="ARBA" id="ARBA00023136"/>
    </source>
</evidence>
<dbReference type="InterPro" id="IPR050330">
    <property type="entry name" value="Bact_OuterMem_StrucFunc"/>
</dbReference>
<evidence type="ECO:0000313" key="7">
    <source>
        <dbReference type="EMBL" id="USA60400.1"/>
    </source>
</evidence>
<dbReference type="PANTHER" id="PTHR30329:SF21">
    <property type="entry name" value="LIPOPROTEIN YIAD-RELATED"/>
    <property type="match status" value="1"/>
</dbReference>
<dbReference type="SUPFAM" id="SSF103088">
    <property type="entry name" value="OmpA-like"/>
    <property type="match status" value="1"/>
</dbReference>
<keyword evidence="2 4" id="KW-0472">Membrane</keyword>